<feature type="region of interest" description="Disordered" evidence="1">
    <location>
        <begin position="269"/>
        <end position="365"/>
    </location>
</feature>
<evidence type="ECO:0000313" key="3">
    <source>
        <dbReference type="Proteomes" id="UP000322080"/>
    </source>
</evidence>
<feature type="compositionally biased region" description="Acidic residues" evidence="1">
    <location>
        <begin position="176"/>
        <end position="191"/>
    </location>
</feature>
<proteinExistence type="predicted"/>
<protein>
    <recommendedName>
        <fullName evidence="4">Lipoprotein</fullName>
    </recommendedName>
</protein>
<accession>A0A5D0RHQ3</accession>
<gene>
    <name evidence="2" type="ORF">FVF75_10960</name>
</gene>
<feature type="compositionally biased region" description="Low complexity" evidence="1">
    <location>
        <begin position="347"/>
        <end position="365"/>
    </location>
</feature>
<dbReference type="Proteomes" id="UP000322080">
    <property type="component" value="Unassembled WGS sequence"/>
</dbReference>
<dbReference type="RefSeq" id="WP_148378026.1">
    <property type="nucleotide sequence ID" value="NZ_VSIY01000009.1"/>
</dbReference>
<feature type="region of interest" description="Disordered" evidence="1">
    <location>
        <begin position="470"/>
        <end position="538"/>
    </location>
</feature>
<feature type="compositionally biased region" description="Acidic residues" evidence="1">
    <location>
        <begin position="269"/>
        <end position="284"/>
    </location>
</feature>
<dbReference type="PROSITE" id="PS51257">
    <property type="entry name" value="PROKAR_LIPOPROTEIN"/>
    <property type="match status" value="1"/>
</dbReference>
<reference evidence="2 3" key="1">
    <citation type="submission" date="2019-08" db="EMBL/GenBank/DDBJ databases">
        <title>Identification of a novel species of the genus Boseongicola.</title>
        <authorList>
            <person name="Zhang X.-Q."/>
        </authorList>
    </citation>
    <scope>NUCLEOTIDE SEQUENCE [LARGE SCALE GENOMIC DNA]</scope>
    <source>
        <strain evidence="2 3">HY14</strain>
    </source>
</reference>
<feature type="region of interest" description="Disordered" evidence="1">
    <location>
        <begin position="77"/>
        <end position="122"/>
    </location>
</feature>
<feature type="region of interest" description="Disordered" evidence="1">
    <location>
        <begin position="554"/>
        <end position="591"/>
    </location>
</feature>
<evidence type="ECO:0000313" key="2">
    <source>
        <dbReference type="EMBL" id="TYB80963.1"/>
    </source>
</evidence>
<keyword evidence="3" id="KW-1185">Reference proteome</keyword>
<sequence length="708" mass="75470">MVNANRILTVSYGTFSCTLEGFDEPFSTMKSIAEYFRDLAADDRYFGAEPPTPDAEMLHRIAEREIQRRVESRVSDTGIVLRPAAGTQAPADPATAPRPETAPDSARAPAPETRTEPASFSDKLARIRAVTARSEADYAEDEHAEAFFVDTPIETAFADIDEDAAAEDAPTHIENAEDDAPVTTADAEDDAADHAAAAAAEVAAYAPDDEDTFAGPAVAAAAEDDSDTEDEPADMPGLAAGDDDAAITAVLGSLGHPRVMEETVLVPETMDEDEDQADDEDDSLFSDLGAAIADEDQDEEEDDIAAAPFDDEDEADAAEFDDADEDEDVVVAETETVVEAETEADAVAEAPTEAGTETAATAVQPRRPVARVVKVRRATAEEAKKPIEVPGISTLSDEDEAALAAELAEVEADAAREAPHTGPADPLAIEAEEEPADRIAARKEPARTAFDDVDMSETEVAIDRILEKTNTQLKSGEATRRRSAIQHLKAAVQATRADREAAGETGSDDDPRDAYRDDLARVVQPRRPGGDGTSRRMAPLVLVSEQRIDEKAAADTAGHGDGAGKGQGENRARPAAQQVRPRRVTKGNLALSPDLSVVEDAISDQPDGSDGPDKAPLIDGFRRYLADSDAEGDVELLEAAMAFVTQEVGRANVTRPQLMTLVMNADADLSREDALRAFGTLLREGRIEKVKRGQFVLGEASRFLDPDD</sequence>
<evidence type="ECO:0000256" key="1">
    <source>
        <dbReference type="SAM" id="MobiDB-lite"/>
    </source>
</evidence>
<feature type="region of interest" description="Disordered" evidence="1">
    <location>
        <begin position="218"/>
        <end position="240"/>
    </location>
</feature>
<feature type="compositionally biased region" description="Acidic residues" evidence="1">
    <location>
        <begin position="293"/>
        <end position="346"/>
    </location>
</feature>
<dbReference type="AlphaFoldDB" id="A0A5D0RHQ3"/>
<feature type="compositionally biased region" description="Acidic residues" evidence="1">
    <location>
        <begin position="222"/>
        <end position="233"/>
    </location>
</feature>
<name>A0A5D0RHQ3_9RHOB</name>
<evidence type="ECO:0008006" key="4">
    <source>
        <dbReference type="Google" id="ProtNLM"/>
    </source>
</evidence>
<feature type="region of interest" description="Disordered" evidence="1">
    <location>
        <begin position="172"/>
        <end position="198"/>
    </location>
</feature>
<dbReference type="EMBL" id="VSIY01000009">
    <property type="protein sequence ID" value="TYB80963.1"/>
    <property type="molecule type" value="Genomic_DNA"/>
</dbReference>
<organism evidence="2 3">
    <name type="scientific">Maritimibacter fusiformis</name>
    <dbReference type="NCBI Taxonomy" id="2603819"/>
    <lineage>
        <taxon>Bacteria</taxon>
        <taxon>Pseudomonadati</taxon>
        <taxon>Pseudomonadota</taxon>
        <taxon>Alphaproteobacteria</taxon>
        <taxon>Rhodobacterales</taxon>
        <taxon>Roseobacteraceae</taxon>
        <taxon>Maritimibacter</taxon>
    </lineage>
</organism>
<comment type="caution">
    <text evidence="2">The sequence shown here is derived from an EMBL/GenBank/DDBJ whole genome shotgun (WGS) entry which is preliminary data.</text>
</comment>